<reference evidence="3" key="1">
    <citation type="submission" date="2017-03" db="EMBL/GenBank/DDBJ databases">
        <title>Phytopthora megakarya and P. palmivora, two closely related causual agents of cacao black pod achieved similar genome size and gene model numbers by different mechanisms.</title>
        <authorList>
            <person name="Ali S."/>
            <person name="Shao J."/>
            <person name="Larry D.J."/>
            <person name="Kronmiller B."/>
            <person name="Shen D."/>
            <person name="Strem M.D."/>
            <person name="Melnick R.L."/>
            <person name="Guiltinan M.J."/>
            <person name="Tyler B.M."/>
            <person name="Meinhardt L.W."/>
            <person name="Bailey B.A."/>
        </authorList>
    </citation>
    <scope>NUCLEOTIDE SEQUENCE [LARGE SCALE GENOMIC DNA]</scope>
    <source>
        <strain evidence="3">zdho120</strain>
    </source>
</reference>
<dbReference type="PANTHER" id="PTHR15503:SF22">
    <property type="entry name" value="TRANSPOSON TY3-I GAG POLYPROTEIN"/>
    <property type="match status" value="1"/>
</dbReference>
<protein>
    <submittedName>
        <fullName evidence="2">Gag Polyprotein</fullName>
    </submittedName>
</protein>
<sequence>MDRSEFPHLTDAQFELVRKMAGIFGMDAFRSLAVATPAEQVERVNVLNMYERGLIERVRGNLQAPVPEPKPAGPKPLRLKVHPYEGKEGANLHFWVREVELAMDAPIISTERLCVAFALSNLGGRAKTWMYTREATSPGCVTSWVQLCEQLRAAFLPANDEYHQRSRFLACKQGKRELHEYIQEMRVLAASLVGNPLPEHIKVTVFMDGLRVSPARTQLFRAQASTMEEAIQVALQKEYCHTPYLCAHANPDWNKFSARVLYYLNDFVFESVQGTLYSFGRAHRGGLAPESLCTLEAEKGSGGLLIVHVNTVARNRDRFADALHESKDNGLVAVRLADGTVVEVPKVRIDLAVKFKDFDSTEPFIVLDMDKYDLILGMPWLQKHEPSVDWRGKAIGASRPAVSDCALESHVPTSVKALGVREEFLGVVNGIDNPGKVVAVDSAIGRETKSVSSTTRGPPEARLTEGLPVQRVGLTCQQSPTLKVVAP</sequence>
<evidence type="ECO:0000313" key="3">
    <source>
        <dbReference type="Proteomes" id="UP000198211"/>
    </source>
</evidence>
<dbReference type="Pfam" id="PF03732">
    <property type="entry name" value="Retrotrans_gag"/>
    <property type="match status" value="1"/>
</dbReference>
<dbReference type="CDD" id="cd00303">
    <property type="entry name" value="retropepsin_like"/>
    <property type="match status" value="1"/>
</dbReference>
<proteinExistence type="predicted"/>
<dbReference type="InterPro" id="IPR021109">
    <property type="entry name" value="Peptidase_aspartic_dom_sf"/>
</dbReference>
<dbReference type="AlphaFoldDB" id="A0A225VDG2"/>
<name>A0A225VDG2_9STRA</name>
<dbReference type="InterPro" id="IPR005162">
    <property type="entry name" value="Retrotrans_gag_dom"/>
</dbReference>
<dbReference type="InterPro" id="IPR032567">
    <property type="entry name" value="RTL1-rel"/>
</dbReference>
<evidence type="ECO:0000259" key="1">
    <source>
        <dbReference type="Pfam" id="PF03732"/>
    </source>
</evidence>
<organism evidence="2 3">
    <name type="scientific">Phytophthora megakarya</name>
    <dbReference type="NCBI Taxonomy" id="4795"/>
    <lineage>
        <taxon>Eukaryota</taxon>
        <taxon>Sar</taxon>
        <taxon>Stramenopiles</taxon>
        <taxon>Oomycota</taxon>
        <taxon>Peronosporomycetes</taxon>
        <taxon>Peronosporales</taxon>
        <taxon>Peronosporaceae</taxon>
        <taxon>Phytophthora</taxon>
    </lineage>
</organism>
<dbReference type="OrthoDB" id="79194at2759"/>
<keyword evidence="3" id="KW-1185">Reference proteome</keyword>
<dbReference type="PANTHER" id="PTHR15503">
    <property type="entry name" value="LDOC1 RELATED"/>
    <property type="match status" value="1"/>
</dbReference>
<dbReference type="Gene3D" id="2.40.70.10">
    <property type="entry name" value="Acid Proteases"/>
    <property type="match status" value="1"/>
</dbReference>
<dbReference type="Proteomes" id="UP000198211">
    <property type="component" value="Unassembled WGS sequence"/>
</dbReference>
<gene>
    <name evidence="2" type="ORF">PHMEG_00025355</name>
</gene>
<feature type="domain" description="Retrotransposon gag" evidence="1">
    <location>
        <begin position="117"/>
        <end position="211"/>
    </location>
</feature>
<evidence type="ECO:0000313" key="2">
    <source>
        <dbReference type="EMBL" id="OWZ02989.1"/>
    </source>
</evidence>
<dbReference type="EMBL" id="NBNE01005803">
    <property type="protein sequence ID" value="OWZ02989.1"/>
    <property type="molecule type" value="Genomic_DNA"/>
</dbReference>
<comment type="caution">
    <text evidence="2">The sequence shown here is derived from an EMBL/GenBank/DDBJ whole genome shotgun (WGS) entry which is preliminary data.</text>
</comment>
<dbReference type="Pfam" id="PF08284">
    <property type="entry name" value="RVP_2"/>
    <property type="match status" value="1"/>
</dbReference>
<accession>A0A225VDG2</accession>